<dbReference type="InterPro" id="IPR013249">
    <property type="entry name" value="RNA_pol_sigma70_r4_t2"/>
</dbReference>
<evidence type="ECO:0000259" key="8">
    <source>
        <dbReference type="Pfam" id="PF08281"/>
    </source>
</evidence>
<dbReference type="InterPro" id="IPR013324">
    <property type="entry name" value="RNA_pol_sigma_r3/r4-like"/>
</dbReference>
<organism evidence="9 10">
    <name type="scientific">Actinomycetospora corticicola</name>
    <dbReference type="NCBI Taxonomy" id="663602"/>
    <lineage>
        <taxon>Bacteria</taxon>
        <taxon>Bacillati</taxon>
        <taxon>Actinomycetota</taxon>
        <taxon>Actinomycetes</taxon>
        <taxon>Pseudonocardiales</taxon>
        <taxon>Pseudonocardiaceae</taxon>
        <taxon>Actinomycetospora</taxon>
    </lineage>
</organism>
<dbReference type="PANTHER" id="PTHR43133:SF50">
    <property type="entry name" value="ECF RNA POLYMERASE SIGMA FACTOR SIGM"/>
    <property type="match status" value="1"/>
</dbReference>
<dbReference type="Pfam" id="PF08281">
    <property type="entry name" value="Sigma70_r4_2"/>
    <property type="match status" value="1"/>
</dbReference>
<dbReference type="Gene3D" id="1.10.1740.10">
    <property type="match status" value="1"/>
</dbReference>
<evidence type="ECO:0000313" key="10">
    <source>
        <dbReference type="Proteomes" id="UP000535890"/>
    </source>
</evidence>
<evidence type="ECO:0000256" key="3">
    <source>
        <dbReference type="ARBA" id="ARBA00023082"/>
    </source>
</evidence>
<dbReference type="InterPro" id="IPR013325">
    <property type="entry name" value="RNA_pol_sigma_r2"/>
</dbReference>
<comment type="similarity">
    <text evidence="1">Belongs to the sigma-70 factor family. ECF subfamily.</text>
</comment>
<dbReference type="SUPFAM" id="SSF88659">
    <property type="entry name" value="Sigma3 and sigma4 domains of RNA polymerase sigma factors"/>
    <property type="match status" value="1"/>
</dbReference>
<keyword evidence="4" id="KW-0238">DNA-binding</keyword>
<dbReference type="SUPFAM" id="SSF88946">
    <property type="entry name" value="Sigma2 domain of RNA polymerase sigma factors"/>
    <property type="match status" value="1"/>
</dbReference>
<comment type="caution">
    <text evidence="9">The sequence shown here is derived from an EMBL/GenBank/DDBJ whole genome shotgun (WGS) entry which is preliminary data.</text>
</comment>
<keyword evidence="2" id="KW-0805">Transcription regulation</keyword>
<accession>A0A7Y9DZ30</accession>
<dbReference type="Pfam" id="PF04542">
    <property type="entry name" value="Sigma70_r2"/>
    <property type="match status" value="1"/>
</dbReference>
<evidence type="ECO:0000256" key="5">
    <source>
        <dbReference type="ARBA" id="ARBA00023163"/>
    </source>
</evidence>
<evidence type="ECO:0000313" key="9">
    <source>
        <dbReference type="EMBL" id="NYD38114.1"/>
    </source>
</evidence>
<feature type="region of interest" description="Disordered" evidence="6">
    <location>
        <begin position="24"/>
        <end position="94"/>
    </location>
</feature>
<dbReference type="Gene3D" id="1.10.10.10">
    <property type="entry name" value="Winged helix-like DNA-binding domain superfamily/Winged helix DNA-binding domain"/>
    <property type="match status" value="1"/>
</dbReference>
<dbReference type="InterPro" id="IPR039425">
    <property type="entry name" value="RNA_pol_sigma-70-like"/>
</dbReference>
<evidence type="ECO:0000256" key="4">
    <source>
        <dbReference type="ARBA" id="ARBA00023125"/>
    </source>
</evidence>
<reference evidence="9 10" key="1">
    <citation type="submission" date="2020-07" db="EMBL/GenBank/DDBJ databases">
        <title>Sequencing the genomes of 1000 actinobacteria strains.</title>
        <authorList>
            <person name="Klenk H.-P."/>
        </authorList>
    </citation>
    <scope>NUCLEOTIDE SEQUENCE [LARGE SCALE GENOMIC DNA]</scope>
    <source>
        <strain evidence="9 10">DSM 45772</strain>
    </source>
</reference>
<feature type="compositionally biased region" description="Pro residues" evidence="6">
    <location>
        <begin position="62"/>
        <end position="89"/>
    </location>
</feature>
<keyword evidence="10" id="KW-1185">Reference proteome</keyword>
<dbReference type="GO" id="GO:0003677">
    <property type="term" value="F:DNA binding"/>
    <property type="evidence" value="ECO:0007669"/>
    <property type="project" value="UniProtKB-KW"/>
</dbReference>
<keyword evidence="3" id="KW-0731">Sigma factor</keyword>
<dbReference type="GO" id="GO:0016987">
    <property type="term" value="F:sigma factor activity"/>
    <property type="evidence" value="ECO:0007669"/>
    <property type="project" value="UniProtKB-KW"/>
</dbReference>
<dbReference type="Proteomes" id="UP000535890">
    <property type="component" value="Unassembled WGS sequence"/>
</dbReference>
<proteinExistence type="inferred from homology"/>
<feature type="domain" description="RNA polymerase sigma factor 70 region 4 type 2" evidence="8">
    <location>
        <begin position="190"/>
        <end position="240"/>
    </location>
</feature>
<evidence type="ECO:0000256" key="2">
    <source>
        <dbReference type="ARBA" id="ARBA00023015"/>
    </source>
</evidence>
<dbReference type="NCBIfam" id="TIGR02937">
    <property type="entry name" value="sigma70-ECF"/>
    <property type="match status" value="1"/>
</dbReference>
<feature type="compositionally biased region" description="Pro residues" evidence="6">
    <location>
        <begin position="33"/>
        <end position="55"/>
    </location>
</feature>
<gene>
    <name evidence="9" type="ORF">BJ983_004216</name>
</gene>
<name>A0A7Y9DZ30_9PSEU</name>
<dbReference type="NCBIfam" id="TIGR02983">
    <property type="entry name" value="SigE-fam_strep"/>
    <property type="match status" value="1"/>
</dbReference>
<protein>
    <submittedName>
        <fullName evidence="9">RNA polymerase sigma-70 factor (Sigma-E family)</fullName>
    </submittedName>
</protein>
<dbReference type="CDD" id="cd06171">
    <property type="entry name" value="Sigma70_r4"/>
    <property type="match status" value="1"/>
</dbReference>
<dbReference type="PANTHER" id="PTHR43133">
    <property type="entry name" value="RNA POLYMERASE ECF-TYPE SIGMA FACTO"/>
    <property type="match status" value="1"/>
</dbReference>
<dbReference type="InterPro" id="IPR014325">
    <property type="entry name" value="RNA_pol_sigma-E_actinobac"/>
</dbReference>
<evidence type="ECO:0000259" key="7">
    <source>
        <dbReference type="Pfam" id="PF04542"/>
    </source>
</evidence>
<dbReference type="InterPro" id="IPR014284">
    <property type="entry name" value="RNA_pol_sigma-70_dom"/>
</dbReference>
<evidence type="ECO:0000256" key="1">
    <source>
        <dbReference type="ARBA" id="ARBA00010641"/>
    </source>
</evidence>
<sequence>MVEPVESAIERTLGSLRALDAMTGSEASVVHPAAPPARGPNGGPPYPPPSRPPAHPGAGRPGPGPGPGAPPPPPGVLPAPPTPPQPSPDGPRTLEDLYREHRMRFVRLAILLVDDPATAEDVVQEAFTGLHRHWSRLRDENAALGYLRTAVVNGSRSVLRRRRTAREYTPPHTADARSAESLAMLSAEHQAVVSALSQLPRRQREVLVLRYYGGLSEAEIAEATGISRGTVKSTASRGLDAISKIVGGAP</sequence>
<dbReference type="InterPro" id="IPR007627">
    <property type="entry name" value="RNA_pol_sigma70_r2"/>
</dbReference>
<dbReference type="InterPro" id="IPR036388">
    <property type="entry name" value="WH-like_DNA-bd_sf"/>
</dbReference>
<evidence type="ECO:0000256" key="6">
    <source>
        <dbReference type="SAM" id="MobiDB-lite"/>
    </source>
</evidence>
<dbReference type="EMBL" id="JACCBN010000001">
    <property type="protein sequence ID" value="NYD38114.1"/>
    <property type="molecule type" value="Genomic_DNA"/>
</dbReference>
<feature type="domain" description="RNA polymerase sigma-70 region 2" evidence="7">
    <location>
        <begin position="97"/>
        <end position="163"/>
    </location>
</feature>
<keyword evidence="5" id="KW-0804">Transcription</keyword>
<dbReference type="AlphaFoldDB" id="A0A7Y9DZ30"/>
<dbReference type="GO" id="GO:0006352">
    <property type="term" value="P:DNA-templated transcription initiation"/>
    <property type="evidence" value="ECO:0007669"/>
    <property type="project" value="InterPro"/>
</dbReference>